<evidence type="ECO:0000259" key="23">
    <source>
        <dbReference type="Pfam" id="PF00441"/>
    </source>
</evidence>
<evidence type="ECO:0000256" key="13">
    <source>
        <dbReference type="ARBA" id="ARBA00041537"/>
    </source>
</evidence>
<dbReference type="InterPro" id="IPR036250">
    <property type="entry name" value="AcylCo_DH-like_C"/>
</dbReference>
<dbReference type="FunFam" id="1.10.540.10:FF:000026">
    <property type="entry name" value="Acyl-CoA dehydrogenase medium chain"/>
    <property type="match status" value="1"/>
</dbReference>
<dbReference type="InterPro" id="IPR006091">
    <property type="entry name" value="Acyl-CoA_Oxase/DH_mid-dom"/>
</dbReference>
<evidence type="ECO:0000256" key="17">
    <source>
        <dbReference type="ARBA" id="ARBA00048592"/>
    </source>
</evidence>
<comment type="caution">
    <text evidence="26">The sequence shown here is derived from an EMBL/GenBank/DDBJ whole genome shotgun (WGS) entry which is preliminary data.</text>
</comment>
<dbReference type="FunFam" id="2.40.110.10:FF:000001">
    <property type="entry name" value="Acyl-CoA dehydrogenase, mitochondrial"/>
    <property type="match status" value="1"/>
</dbReference>
<reference evidence="26" key="2">
    <citation type="journal article" date="2023" name="Science">
        <title>Genomic signatures of disease resistance in endangered staghorn corals.</title>
        <authorList>
            <person name="Vollmer S.V."/>
            <person name="Selwyn J.D."/>
            <person name="Despard B.A."/>
            <person name="Roesel C.L."/>
        </authorList>
    </citation>
    <scope>NUCLEOTIDE SEQUENCE</scope>
    <source>
        <strain evidence="26">K2</strain>
    </source>
</reference>
<evidence type="ECO:0000256" key="1">
    <source>
        <dbReference type="ARBA" id="ARBA00001974"/>
    </source>
</evidence>
<dbReference type="InterPro" id="IPR037069">
    <property type="entry name" value="AcylCoA_DH/ox_N_sf"/>
</dbReference>
<dbReference type="GO" id="GO:0050660">
    <property type="term" value="F:flavin adenine dinucleotide binding"/>
    <property type="evidence" value="ECO:0007669"/>
    <property type="project" value="InterPro"/>
</dbReference>
<evidence type="ECO:0000256" key="19">
    <source>
        <dbReference type="ARBA" id="ARBA00049192"/>
    </source>
</evidence>
<evidence type="ECO:0000256" key="22">
    <source>
        <dbReference type="RuleBase" id="RU362125"/>
    </source>
</evidence>
<feature type="domain" description="Acyl-CoA dehydrogenase/oxidase C-terminal" evidence="23">
    <location>
        <begin position="398"/>
        <end position="445"/>
    </location>
</feature>
<comment type="subunit">
    <text evidence="4">Homotetramer.</text>
</comment>
<reference evidence="26" key="1">
    <citation type="journal article" date="2023" name="G3 (Bethesda)">
        <title>Whole genome assembly and annotation of the endangered Caribbean coral Acropora cervicornis.</title>
        <authorList>
            <person name="Selwyn J.D."/>
            <person name="Vollmer S.V."/>
        </authorList>
    </citation>
    <scope>NUCLEOTIDE SEQUENCE</scope>
    <source>
        <strain evidence="26">K2</strain>
    </source>
</reference>
<dbReference type="Gene3D" id="1.10.540.10">
    <property type="entry name" value="Acyl-CoA dehydrogenase/oxidase, N-terminal domain"/>
    <property type="match status" value="2"/>
</dbReference>
<dbReference type="SUPFAM" id="SSF47203">
    <property type="entry name" value="Acyl-CoA dehydrogenase C-terminal domain-like"/>
    <property type="match status" value="1"/>
</dbReference>
<evidence type="ECO:0000256" key="7">
    <source>
        <dbReference type="ARBA" id="ARBA00022832"/>
    </source>
</evidence>
<keyword evidence="6 22" id="KW-0274">FAD</keyword>
<feature type="domain" description="Acyl-CoA dehydrogenase/oxidase N-terminal" evidence="25">
    <location>
        <begin position="49"/>
        <end position="93"/>
    </location>
</feature>
<dbReference type="PROSITE" id="PS00072">
    <property type="entry name" value="ACYL_COA_DH_1"/>
    <property type="match status" value="1"/>
</dbReference>
<comment type="catalytic activity">
    <reaction evidence="20">
        <text>(2S)-2-methylbutanoyl-CoA + oxidized [electron-transfer flavoprotein] + H(+) = (2E)-2-methylbut-2-enoyl-CoA + reduced [electron-transfer flavoprotein]</text>
        <dbReference type="Rhea" id="RHEA:48256"/>
        <dbReference type="Rhea" id="RHEA-COMP:10685"/>
        <dbReference type="Rhea" id="RHEA-COMP:10686"/>
        <dbReference type="ChEBI" id="CHEBI:15378"/>
        <dbReference type="ChEBI" id="CHEBI:57337"/>
        <dbReference type="ChEBI" id="CHEBI:57692"/>
        <dbReference type="ChEBI" id="CHEBI:58307"/>
        <dbReference type="ChEBI" id="CHEBI:88166"/>
    </reaction>
    <physiologicalReaction direction="left-to-right" evidence="20">
        <dbReference type="Rhea" id="RHEA:48257"/>
    </physiologicalReaction>
</comment>
<comment type="catalytic activity">
    <reaction evidence="16">
        <text>valproyl-CoA + oxidized [electron-transfer flavoprotein] + H(+) = (2E)-2-propylpent-2-enoyl-CoA + reduced [electron-transfer flavoprotein]</text>
        <dbReference type="Rhea" id="RHEA:65344"/>
        <dbReference type="Rhea" id="RHEA-COMP:10685"/>
        <dbReference type="Rhea" id="RHEA-COMP:10686"/>
        <dbReference type="ChEBI" id="CHEBI:15378"/>
        <dbReference type="ChEBI" id="CHEBI:57692"/>
        <dbReference type="ChEBI" id="CHEBI:58307"/>
        <dbReference type="ChEBI" id="CHEBI:156457"/>
        <dbReference type="ChEBI" id="CHEBI:156458"/>
    </reaction>
    <physiologicalReaction direction="left-to-right" evidence="16">
        <dbReference type="Rhea" id="RHEA:65345"/>
    </physiologicalReaction>
</comment>
<keyword evidence="9" id="KW-0443">Lipid metabolism</keyword>
<evidence type="ECO:0000256" key="20">
    <source>
        <dbReference type="ARBA" id="ARBA00049552"/>
    </source>
</evidence>
<evidence type="ECO:0000259" key="25">
    <source>
        <dbReference type="Pfam" id="PF02771"/>
    </source>
</evidence>
<evidence type="ECO:0000256" key="15">
    <source>
        <dbReference type="ARBA" id="ARBA00048235"/>
    </source>
</evidence>
<evidence type="ECO:0000256" key="6">
    <source>
        <dbReference type="ARBA" id="ARBA00022827"/>
    </source>
</evidence>
<keyword evidence="27" id="KW-1185">Reference proteome</keyword>
<sequence length="450" mass="50166">MAMFRKIILSGMRPNRSFLSVIMHIRRATPILHSHHLSQKVSEPLTMLSEEEEMMRDTVTRFATEKIQPLVSEMDQKSEMDESIIDGMFEQGVRSISELSYFSCIMSLSTMIISSTKNVLFVHPLLLNTSYSKDLYCTLVCSLLQLMAIEVDADYGGANSSFFVSCLVVEELAKIDPAVAVMCDIQNTLIVTLFRKYGTPEQKAEYLPRLARNMVGSFCLSEVASGSDAFAMETKAEKKGDYFVINGSKMWISNAEQAGVFLVFANAAPEKGYKGISTFIVRRETEGLSLGKKEDKLGIRASSTCPVHFDNVKVHESNILGQLGHGYKYAIDSLNEGRIGIGAQMLGLAQGCLNCTVPYTHERKQFGQKIWDFQAVNHQLAHVFTQIEAARLMVAALTTTRCIEVMGGVGFSKQYPIEKFYRDCKIGAIYEGTSNIQLSTIAKNMKEFEP</sequence>
<evidence type="ECO:0000256" key="8">
    <source>
        <dbReference type="ARBA" id="ARBA00023002"/>
    </source>
</evidence>
<dbReference type="InterPro" id="IPR013786">
    <property type="entry name" value="AcylCoA_DH/ox_N"/>
</dbReference>
<evidence type="ECO:0000256" key="18">
    <source>
        <dbReference type="ARBA" id="ARBA00049096"/>
    </source>
</evidence>
<dbReference type="GO" id="GO:0003853">
    <property type="term" value="F:short-chain 2-methyl fatty acyl-CoA dehydrogenase activity"/>
    <property type="evidence" value="ECO:0007669"/>
    <property type="project" value="UniProtKB-EC"/>
</dbReference>
<evidence type="ECO:0000256" key="5">
    <source>
        <dbReference type="ARBA" id="ARBA00022630"/>
    </source>
</evidence>
<evidence type="ECO:0000313" key="26">
    <source>
        <dbReference type="EMBL" id="KAK2572096.1"/>
    </source>
</evidence>
<evidence type="ECO:0000256" key="14">
    <source>
        <dbReference type="ARBA" id="ARBA00042821"/>
    </source>
</evidence>
<dbReference type="InterPro" id="IPR006089">
    <property type="entry name" value="Acyl-CoA_DH_CS"/>
</dbReference>
<dbReference type="PANTHER" id="PTHR43884">
    <property type="entry name" value="ACYL-COA DEHYDROGENASE"/>
    <property type="match status" value="1"/>
</dbReference>
<comment type="cofactor">
    <cofactor evidence="1 22">
        <name>FAD</name>
        <dbReference type="ChEBI" id="CHEBI:57692"/>
    </cofactor>
</comment>
<comment type="catalytic activity">
    <reaction evidence="19">
        <text>hexanoyl-CoA + oxidized [electron-transfer flavoprotein] + H(+) = (2E)-hexenoyl-CoA + reduced [electron-transfer flavoprotein]</text>
        <dbReference type="Rhea" id="RHEA:43464"/>
        <dbReference type="Rhea" id="RHEA-COMP:10685"/>
        <dbReference type="Rhea" id="RHEA-COMP:10686"/>
        <dbReference type="ChEBI" id="CHEBI:15378"/>
        <dbReference type="ChEBI" id="CHEBI:57692"/>
        <dbReference type="ChEBI" id="CHEBI:58307"/>
        <dbReference type="ChEBI" id="CHEBI:62077"/>
        <dbReference type="ChEBI" id="CHEBI:62620"/>
    </reaction>
    <physiologicalReaction direction="left-to-right" evidence="19">
        <dbReference type="Rhea" id="RHEA:43465"/>
    </physiologicalReaction>
</comment>
<comment type="catalytic activity">
    <reaction evidence="15">
        <text>2-methylbutanoyl-CoA + oxidized [electron-transfer flavoprotein] + H(+) = (2E)-2-methylbut-2-enoyl-CoA + reduced [electron-transfer flavoprotein]</text>
        <dbReference type="Rhea" id="RHEA:43780"/>
        <dbReference type="Rhea" id="RHEA-COMP:10685"/>
        <dbReference type="Rhea" id="RHEA-COMP:10686"/>
        <dbReference type="ChEBI" id="CHEBI:15378"/>
        <dbReference type="ChEBI" id="CHEBI:57336"/>
        <dbReference type="ChEBI" id="CHEBI:57337"/>
        <dbReference type="ChEBI" id="CHEBI:57692"/>
        <dbReference type="ChEBI" id="CHEBI:58307"/>
        <dbReference type="EC" id="1.3.8.5"/>
    </reaction>
    <physiologicalReaction direction="left-to-right" evidence="15">
        <dbReference type="Rhea" id="RHEA:43781"/>
    </physiologicalReaction>
</comment>
<accession>A0AAD9R2Y6</accession>
<gene>
    <name evidence="26" type="ORF">P5673_002296</name>
</gene>
<evidence type="ECO:0000259" key="24">
    <source>
        <dbReference type="Pfam" id="PF02770"/>
    </source>
</evidence>
<keyword evidence="8 22" id="KW-0560">Oxidoreductase</keyword>
<comment type="catalytic activity">
    <reaction evidence="21">
        <text>2-methylpropanoyl-CoA + oxidized [electron-transfer flavoprotein] + H(+) = 2-methylpropenoyl-CoA + reduced [electron-transfer flavoprotein]</text>
        <dbReference type="Rhea" id="RHEA:44180"/>
        <dbReference type="Rhea" id="RHEA-COMP:10685"/>
        <dbReference type="Rhea" id="RHEA-COMP:10686"/>
        <dbReference type="ChEBI" id="CHEBI:15378"/>
        <dbReference type="ChEBI" id="CHEBI:57338"/>
        <dbReference type="ChEBI" id="CHEBI:57692"/>
        <dbReference type="ChEBI" id="CHEBI:58307"/>
        <dbReference type="ChEBI" id="CHEBI:62500"/>
    </reaction>
    <physiologicalReaction direction="left-to-right" evidence="21">
        <dbReference type="Rhea" id="RHEA:44181"/>
    </physiologicalReaction>
</comment>
<dbReference type="GO" id="GO:0005739">
    <property type="term" value="C:mitochondrion"/>
    <property type="evidence" value="ECO:0007669"/>
    <property type="project" value="TreeGrafter"/>
</dbReference>
<dbReference type="EMBL" id="JARQWQ010000004">
    <property type="protein sequence ID" value="KAK2572096.1"/>
    <property type="molecule type" value="Genomic_DNA"/>
</dbReference>
<dbReference type="Gene3D" id="2.40.110.10">
    <property type="entry name" value="Butyryl-CoA Dehydrogenase, subunit A, domain 2"/>
    <property type="match status" value="1"/>
</dbReference>
<dbReference type="SUPFAM" id="SSF56645">
    <property type="entry name" value="Acyl-CoA dehydrogenase NM domain-like"/>
    <property type="match status" value="2"/>
</dbReference>
<evidence type="ECO:0000313" key="27">
    <source>
        <dbReference type="Proteomes" id="UP001249851"/>
    </source>
</evidence>
<dbReference type="InterPro" id="IPR046373">
    <property type="entry name" value="Acyl-CoA_Oxase/DH_mid-dom_sf"/>
</dbReference>
<feature type="domain" description="Acyl-CoA dehydrogenase/oxidase N-terminal" evidence="25">
    <location>
        <begin position="144"/>
        <end position="212"/>
    </location>
</feature>
<evidence type="ECO:0000256" key="2">
    <source>
        <dbReference type="ARBA" id="ARBA00005198"/>
    </source>
</evidence>
<evidence type="ECO:0000256" key="4">
    <source>
        <dbReference type="ARBA" id="ARBA00011881"/>
    </source>
</evidence>
<feature type="domain" description="Acyl-CoA oxidase/dehydrogenase middle" evidence="24">
    <location>
        <begin position="217"/>
        <end position="312"/>
    </location>
</feature>
<evidence type="ECO:0000256" key="10">
    <source>
        <dbReference type="ARBA" id="ARBA00037895"/>
    </source>
</evidence>
<proteinExistence type="inferred from homology"/>
<evidence type="ECO:0000256" key="21">
    <source>
        <dbReference type="ARBA" id="ARBA00051903"/>
    </source>
</evidence>
<dbReference type="Proteomes" id="UP001249851">
    <property type="component" value="Unassembled WGS sequence"/>
</dbReference>
<evidence type="ECO:0000256" key="11">
    <source>
        <dbReference type="ARBA" id="ARBA00039036"/>
    </source>
</evidence>
<organism evidence="26 27">
    <name type="scientific">Acropora cervicornis</name>
    <name type="common">Staghorn coral</name>
    <dbReference type="NCBI Taxonomy" id="6130"/>
    <lineage>
        <taxon>Eukaryota</taxon>
        <taxon>Metazoa</taxon>
        <taxon>Cnidaria</taxon>
        <taxon>Anthozoa</taxon>
        <taxon>Hexacorallia</taxon>
        <taxon>Scleractinia</taxon>
        <taxon>Astrocoeniina</taxon>
        <taxon>Acroporidae</taxon>
        <taxon>Acropora</taxon>
    </lineage>
</organism>
<name>A0AAD9R2Y6_ACRCE</name>
<dbReference type="Pfam" id="PF00441">
    <property type="entry name" value="Acyl-CoA_dh_1"/>
    <property type="match status" value="2"/>
</dbReference>
<evidence type="ECO:0000256" key="12">
    <source>
        <dbReference type="ARBA" id="ARBA00039850"/>
    </source>
</evidence>
<comment type="similarity">
    <text evidence="3 22">Belongs to the acyl-CoA dehydrogenase family.</text>
</comment>
<keyword evidence="7" id="KW-0276">Fatty acid metabolism</keyword>
<dbReference type="InterPro" id="IPR009100">
    <property type="entry name" value="AcylCoA_DH/oxidase_NM_dom_sf"/>
</dbReference>
<evidence type="ECO:0000256" key="16">
    <source>
        <dbReference type="ARBA" id="ARBA00048307"/>
    </source>
</evidence>
<dbReference type="Pfam" id="PF02771">
    <property type="entry name" value="Acyl-CoA_dh_N"/>
    <property type="match status" value="2"/>
</dbReference>
<dbReference type="Pfam" id="PF02770">
    <property type="entry name" value="Acyl-CoA_dh_M"/>
    <property type="match status" value="1"/>
</dbReference>
<dbReference type="Gene3D" id="1.20.140.10">
    <property type="entry name" value="Butyryl-CoA Dehydrogenase, subunit A, domain 3"/>
    <property type="match status" value="2"/>
</dbReference>
<evidence type="ECO:0000256" key="3">
    <source>
        <dbReference type="ARBA" id="ARBA00009347"/>
    </source>
</evidence>
<dbReference type="EC" id="1.3.8.5" evidence="11"/>
<dbReference type="InterPro" id="IPR009075">
    <property type="entry name" value="AcylCo_DH/oxidase_C"/>
</dbReference>
<keyword evidence="5 22" id="KW-0285">Flavoprotein</keyword>
<comment type="pathway">
    <text evidence="10">Amino-acid degradation; L-isoleucine degradation.</text>
</comment>
<evidence type="ECO:0000256" key="9">
    <source>
        <dbReference type="ARBA" id="ARBA00023098"/>
    </source>
</evidence>
<comment type="catalytic activity">
    <reaction evidence="17">
        <text>(2R)-2-methylbutanoyl-CoA + oxidized [electron-transfer flavoprotein] + H(+) = ethylacryloyl-CoA + reduced [electron-transfer flavoprotein]</text>
        <dbReference type="Rhea" id="RHEA:65296"/>
        <dbReference type="Rhea" id="RHEA-COMP:10685"/>
        <dbReference type="Rhea" id="RHEA-COMP:10686"/>
        <dbReference type="ChEBI" id="CHEBI:15378"/>
        <dbReference type="ChEBI" id="CHEBI:57692"/>
        <dbReference type="ChEBI" id="CHEBI:58307"/>
        <dbReference type="ChEBI" id="CHEBI:156439"/>
        <dbReference type="ChEBI" id="CHEBI:156440"/>
    </reaction>
    <physiologicalReaction direction="left-to-right" evidence="17">
        <dbReference type="Rhea" id="RHEA:65297"/>
    </physiologicalReaction>
</comment>
<comment type="pathway">
    <text evidence="2">Lipid metabolism; mitochondrial fatty acid beta-oxidation.</text>
</comment>
<dbReference type="PANTHER" id="PTHR43884:SF1">
    <property type="entry name" value="SHORT_BRANCHED CHAIN SPECIFIC ACYL-COA DEHYDROGENASE, MITOCHONDRIAL"/>
    <property type="match status" value="1"/>
</dbReference>
<dbReference type="AlphaFoldDB" id="A0AAD9R2Y6"/>
<comment type="catalytic activity">
    <reaction evidence="18">
        <text>butanoyl-CoA + oxidized [electron-transfer flavoprotein] + H(+) = (2E)-butenoyl-CoA + reduced [electron-transfer flavoprotein]</text>
        <dbReference type="Rhea" id="RHEA:24004"/>
        <dbReference type="Rhea" id="RHEA-COMP:10685"/>
        <dbReference type="Rhea" id="RHEA-COMP:10686"/>
        <dbReference type="ChEBI" id="CHEBI:15378"/>
        <dbReference type="ChEBI" id="CHEBI:57332"/>
        <dbReference type="ChEBI" id="CHEBI:57371"/>
        <dbReference type="ChEBI" id="CHEBI:57692"/>
        <dbReference type="ChEBI" id="CHEBI:58307"/>
    </reaction>
    <physiologicalReaction direction="left-to-right" evidence="18">
        <dbReference type="Rhea" id="RHEA:24005"/>
    </physiologicalReaction>
</comment>
<feature type="domain" description="Acyl-CoA dehydrogenase/oxidase C-terminal" evidence="23">
    <location>
        <begin position="324"/>
        <end position="397"/>
    </location>
</feature>
<protein>
    <recommendedName>
        <fullName evidence="12">Short/branched chain specific acyl-CoA dehydrogenase, mitochondrial</fullName>
        <ecNumber evidence="11">1.3.8.5</ecNumber>
    </recommendedName>
    <alternativeName>
        <fullName evidence="14">2-methyl branched chain acyl-CoA dehydrogenase</fullName>
    </alternativeName>
    <alternativeName>
        <fullName evidence="13">2-methylbutyryl-coenzyme A dehydrogenase</fullName>
    </alternativeName>
</protein>
<dbReference type="GO" id="GO:0006631">
    <property type="term" value="P:fatty acid metabolic process"/>
    <property type="evidence" value="ECO:0007669"/>
    <property type="project" value="UniProtKB-KW"/>
</dbReference>